<accession>A7HXR1</accession>
<gene>
    <name evidence="7" type="ordered locus">Plav_3087</name>
</gene>
<comment type="similarity">
    <text evidence="1">Belongs to the ATP-dependent AMP-binding enzyme family.</text>
</comment>
<keyword evidence="2 7" id="KW-0436">Ligase</keyword>
<name>A7HXR1_PARL1</name>
<keyword evidence="3" id="KW-0547">Nucleotide-binding</keyword>
<dbReference type="Gene3D" id="3.40.50.12780">
    <property type="entry name" value="N-terminal domain of ligase-like"/>
    <property type="match status" value="1"/>
</dbReference>
<feature type="domain" description="AMP-binding enzyme C-terminal" evidence="6">
    <location>
        <begin position="442"/>
        <end position="517"/>
    </location>
</feature>
<organism evidence="7 8">
    <name type="scientific">Parvibaculum lavamentivorans (strain DS-1 / DSM 13023 / NCIMB 13966)</name>
    <dbReference type="NCBI Taxonomy" id="402881"/>
    <lineage>
        <taxon>Bacteria</taxon>
        <taxon>Pseudomonadati</taxon>
        <taxon>Pseudomonadota</taxon>
        <taxon>Alphaproteobacteria</taxon>
        <taxon>Hyphomicrobiales</taxon>
        <taxon>Parvibaculaceae</taxon>
        <taxon>Parvibaculum</taxon>
    </lineage>
</organism>
<dbReference type="eggNOG" id="COG0365">
    <property type="taxonomic scope" value="Bacteria"/>
</dbReference>
<dbReference type="GO" id="GO:0015645">
    <property type="term" value="F:fatty acid ligase activity"/>
    <property type="evidence" value="ECO:0007669"/>
    <property type="project" value="TreeGrafter"/>
</dbReference>
<sequence>MRSYKRGIMPLPAPHIARGYTGEPAPERLNIARYCLARAAAETPDKTALLVVSDADAPLDAAECWSYGALDDAVRRVAAGLLAEGFRPGERLMIRMPNTSEYALMFFGALAAGLVPLPSSSQLTPAEADFLLQDSAASAVALAPGMTMQASGRRVIDEAMLARLKLHPPLDAYADTGANDPAFLVYTSGTSGKPKGVLHAHRSAWGRRPMYKGWYGIEADDVMLHAGAFNWTYTLGVGLTDPWANGATTVLYNGEKDVAVWPKLMAKTGATLFAAVPTLYRQILKYCDLSSFDLSRLRHGLTAGEALSATLLDHWREATGKELYEALGMSECSTYVSTAPGMEIRIGSPGRPQPGRCVAALPVEGGTEPLPAGNVGLLAVHRSDPGLMLGYWRRPDEEAEVYRGEWFIGGDLASFDEDGYMHYHGRADDLMNAMGYRVSPQEVEAALATHPDVQEVAVTEIHVREDVSIIAAFVVPKEASEPDAAAILKWGAERLAAYKCPREIIFVDTLPRTANGKVMRRTLARK</sequence>
<proteinExistence type="inferred from homology"/>
<dbReference type="InterPro" id="IPR051087">
    <property type="entry name" value="Mitochondrial_ACSM"/>
</dbReference>
<dbReference type="PROSITE" id="PS00455">
    <property type="entry name" value="AMP_BINDING"/>
    <property type="match status" value="1"/>
</dbReference>
<dbReference type="HOGENOM" id="CLU_000022_59_10_5"/>
<dbReference type="PANTHER" id="PTHR43605">
    <property type="entry name" value="ACYL-COENZYME A SYNTHETASE"/>
    <property type="match status" value="1"/>
</dbReference>
<dbReference type="InterPro" id="IPR045851">
    <property type="entry name" value="AMP-bd_C_sf"/>
</dbReference>
<dbReference type="InterPro" id="IPR000873">
    <property type="entry name" value="AMP-dep_synth/lig_dom"/>
</dbReference>
<protein>
    <submittedName>
        <fullName evidence="7">AMP-dependent synthetase and ligase</fullName>
    </submittedName>
</protein>
<evidence type="ECO:0000313" key="8">
    <source>
        <dbReference type="Proteomes" id="UP000006377"/>
    </source>
</evidence>
<dbReference type="GO" id="GO:0005524">
    <property type="term" value="F:ATP binding"/>
    <property type="evidence" value="ECO:0007669"/>
    <property type="project" value="UniProtKB-KW"/>
</dbReference>
<keyword evidence="8" id="KW-1185">Reference proteome</keyword>
<dbReference type="InterPro" id="IPR020845">
    <property type="entry name" value="AMP-binding_CS"/>
</dbReference>
<dbReference type="AlphaFoldDB" id="A7HXR1"/>
<dbReference type="GO" id="GO:0006637">
    <property type="term" value="P:acyl-CoA metabolic process"/>
    <property type="evidence" value="ECO:0007669"/>
    <property type="project" value="TreeGrafter"/>
</dbReference>
<dbReference type="Pfam" id="PF13193">
    <property type="entry name" value="AMP-binding_C"/>
    <property type="match status" value="1"/>
</dbReference>
<dbReference type="InterPro" id="IPR042099">
    <property type="entry name" value="ANL_N_sf"/>
</dbReference>
<dbReference type="STRING" id="402881.Plav_3087"/>
<evidence type="ECO:0000259" key="5">
    <source>
        <dbReference type="Pfam" id="PF00501"/>
    </source>
</evidence>
<dbReference type="GO" id="GO:0006633">
    <property type="term" value="P:fatty acid biosynthetic process"/>
    <property type="evidence" value="ECO:0007669"/>
    <property type="project" value="TreeGrafter"/>
</dbReference>
<keyword evidence="4" id="KW-0067">ATP-binding</keyword>
<evidence type="ECO:0000259" key="6">
    <source>
        <dbReference type="Pfam" id="PF13193"/>
    </source>
</evidence>
<dbReference type="Pfam" id="PF00501">
    <property type="entry name" value="AMP-binding"/>
    <property type="match status" value="1"/>
</dbReference>
<dbReference type="EMBL" id="CP000774">
    <property type="protein sequence ID" value="ABS64694.1"/>
    <property type="molecule type" value="Genomic_DNA"/>
</dbReference>
<evidence type="ECO:0000256" key="3">
    <source>
        <dbReference type="ARBA" id="ARBA00022741"/>
    </source>
</evidence>
<evidence type="ECO:0000256" key="4">
    <source>
        <dbReference type="ARBA" id="ARBA00022840"/>
    </source>
</evidence>
<evidence type="ECO:0000313" key="7">
    <source>
        <dbReference type="EMBL" id="ABS64694.1"/>
    </source>
</evidence>
<dbReference type="Gene3D" id="3.30.300.30">
    <property type="match status" value="1"/>
</dbReference>
<dbReference type="PANTHER" id="PTHR43605:SF10">
    <property type="entry name" value="ACYL-COA SYNTHETASE MEDIUM CHAIN FAMILY MEMBER 3"/>
    <property type="match status" value="1"/>
</dbReference>
<feature type="domain" description="AMP-dependent synthetase/ligase" evidence="5">
    <location>
        <begin position="37"/>
        <end position="392"/>
    </location>
</feature>
<dbReference type="SUPFAM" id="SSF56801">
    <property type="entry name" value="Acetyl-CoA synthetase-like"/>
    <property type="match status" value="1"/>
</dbReference>
<dbReference type="GO" id="GO:0004321">
    <property type="term" value="F:fatty-acyl-CoA synthase activity"/>
    <property type="evidence" value="ECO:0007669"/>
    <property type="project" value="TreeGrafter"/>
</dbReference>
<dbReference type="KEGG" id="pla:Plav_3087"/>
<dbReference type="GO" id="GO:0016405">
    <property type="term" value="F:CoA-ligase activity"/>
    <property type="evidence" value="ECO:0007669"/>
    <property type="project" value="UniProtKB-ARBA"/>
</dbReference>
<reference evidence="7 8" key="1">
    <citation type="journal article" date="2011" name="Stand. Genomic Sci.">
        <title>Complete genome sequence of Parvibaculum lavamentivorans type strain (DS-1(T)).</title>
        <authorList>
            <person name="Schleheck D."/>
            <person name="Weiss M."/>
            <person name="Pitluck S."/>
            <person name="Bruce D."/>
            <person name="Land M.L."/>
            <person name="Han S."/>
            <person name="Saunders E."/>
            <person name="Tapia R."/>
            <person name="Detter C."/>
            <person name="Brettin T."/>
            <person name="Han J."/>
            <person name="Woyke T."/>
            <person name="Goodwin L."/>
            <person name="Pennacchio L."/>
            <person name="Nolan M."/>
            <person name="Cook A.M."/>
            <person name="Kjelleberg S."/>
            <person name="Thomas T."/>
        </authorList>
    </citation>
    <scope>NUCLEOTIDE SEQUENCE [LARGE SCALE GENOMIC DNA]</scope>
    <source>
        <strain evidence="8">DS-1 / DSM 13023 / NCIMB 13966</strain>
    </source>
</reference>
<dbReference type="Proteomes" id="UP000006377">
    <property type="component" value="Chromosome"/>
</dbReference>
<evidence type="ECO:0000256" key="1">
    <source>
        <dbReference type="ARBA" id="ARBA00006432"/>
    </source>
</evidence>
<evidence type="ECO:0000256" key="2">
    <source>
        <dbReference type="ARBA" id="ARBA00022598"/>
    </source>
</evidence>
<dbReference type="InterPro" id="IPR025110">
    <property type="entry name" value="AMP-bd_C"/>
</dbReference>